<dbReference type="InParanoid" id="A0A1I4C8A8"/>
<organism evidence="2 3">
    <name type="scientific">Geodermatophilus ruber</name>
    <dbReference type="NCBI Taxonomy" id="504800"/>
    <lineage>
        <taxon>Bacteria</taxon>
        <taxon>Bacillati</taxon>
        <taxon>Actinomycetota</taxon>
        <taxon>Actinomycetes</taxon>
        <taxon>Geodermatophilales</taxon>
        <taxon>Geodermatophilaceae</taxon>
        <taxon>Geodermatophilus</taxon>
    </lineage>
</organism>
<dbReference type="InterPro" id="IPR036661">
    <property type="entry name" value="Luciferase-like_sf"/>
</dbReference>
<feature type="domain" description="Luciferase-like" evidence="1">
    <location>
        <begin position="17"/>
        <end position="178"/>
    </location>
</feature>
<evidence type="ECO:0000259" key="1">
    <source>
        <dbReference type="Pfam" id="PF00296"/>
    </source>
</evidence>
<dbReference type="Pfam" id="PF00296">
    <property type="entry name" value="Bac_luciferase"/>
    <property type="match status" value="1"/>
</dbReference>
<evidence type="ECO:0000313" key="3">
    <source>
        <dbReference type="Proteomes" id="UP000199152"/>
    </source>
</evidence>
<dbReference type="Gene3D" id="3.20.20.30">
    <property type="entry name" value="Luciferase-like domain"/>
    <property type="match status" value="1"/>
</dbReference>
<evidence type="ECO:0000313" key="2">
    <source>
        <dbReference type="EMBL" id="SFK76577.1"/>
    </source>
</evidence>
<proteinExistence type="predicted"/>
<dbReference type="Proteomes" id="UP000199152">
    <property type="component" value="Unassembled WGS sequence"/>
</dbReference>
<dbReference type="OrthoDB" id="7816697at2"/>
<gene>
    <name evidence="2" type="ORF">SAMN04488085_103361</name>
</gene>
<accession>A0A1I4C8A8</accession>
<sequence>MQVSCAFPTALDTPDKIAVAERIGYQRAWIYDTPQQSPDVWMSLALAAERTERIGIGPGVLVPSLRHPMVNAAATATLCDLAPGRVAVSFGTGFTGRRAMGYGAITWAFMDAYIRAYQGLLRGEVVEWEGARMQMLHPDGHAPKRPVEVPILISALGPKGNAVTKKLGDGLFSTLVVPDFAGDYSWSAYLAWGTVLDDEESDDSEHARAAGGPGWALSLHGAMEFGGPDAVRELPGGDQWLQVVQRRPEGERHLAVHSQHCVGLNDADNAAWDAGGNVTLRDVTVSGDRAQVRDKLEQLRAAGITEIVYQPCGPDIDRELERFYDVASDLTDAGKVDA</sequence>
<dbReference type="SUPFAM" id="SSF51679">
    <property type="entry name" value="Bacterial luciferase-like"/>
    <property type="match status" value="1"/>
</dbReference>
<dbReference type="GO" id="GO:0016705">
    <property type="term" value="F:oxidoreductase activity, acting on paired donors, with incorporation or reduction of molecular oxygen"/>
    <property type="evidence" value="ECO:0007669"/>
    <property type="project" value="InterPro"/>
</dbReference>
<reference evidence="2 3" key="1">
    <citation type="submission" date="2016-10" db="EMBL/GenBank/DDBJ databases">
        <authorList>
            <person name="de Groot N.N."/>
        </authorList>
    </citation>
    <scope>NUCLEOTIDE SEQUENCE [LARGE SCALE GENOMIC DNA]</scope>
    <source>
        <strain evidence="2 3">DSM 45317</strain>
    </source>
</reference>
<dbReference type="STRING" id="504800.SAMN04488085_103361"/>
<keyword evidence="3" id="KW-1185">Reference proteome</keyword>
<name>A0A1I4C8A8_9ACTN</name>
<protein>
    <submittedName>
        <fullName evidence="2">5,10-methylenetetrahydromethanopterin reductase</fullName>
    </submittedName>
</protein>
<dbReference type="EMBL" id="FOSW01000003">
    <property type="protein sequence ID" value="SFK76577.1"/>
    <property type="molecule type" value="Genomic_DNA"/>
</dbReference>
<dbReference type="PANTHER" id="PTHR43244">
    <property type="match status" value="1"/>
</dbReference>
<dbReference type="InterPro" id="IPR011251">
    <property type="entry name" value="Luciferase-like_dom"/>
</dbReference>
<dbReference type="RefSeq" id="WP_091322552.1">
    <property type="nucleotide sequence ID" value="NZ_FOSW01000003.1"/>
</dbReference>
<dbReference type="PANTHER" id="PTHR43244:SF2">
    <property type="entry name" value="CONSERVED HYPOTHETICAL ALANINE AND PROLINE-RICH PROTEIN"/>
    <property type="match status" value="1"/>
</dbReference>
<dbReference type="InterPro" id="IPR050564">
    <property type="entry name" value="F420-G6PD/mer"/>
</dbReference>
<dbReference type="AlphaFoldDB" id="A0A1I4C8A8"/>